<gene>
    <name evidence="3" type="ORF">EXZ61_00440</name>
</gene>
<dbReference type="InterPro" id="IPR011990">
    <property type="entry name" value="TPR-like_helical_dom_sf"/>
</dbReference>
<dbReference type="KEGG" id="rhg:EXZ61_00440"/>
<dbReference type="EMBL" id="CP036282">
    <property type="protein sequence ID" value="QDL52763.1"/>
    <property type="molecule type" value="Genomic_DNA"/>
</dbReference>
<dbReference type="Pfam" id="PF12770">
    <property type="entry name" value="CHAT"/>
    <property type="match status" value="1"/>
</dbReference>
<reference evidence="4" key="1">
    <citation type="submission" date="2019-02" db="EMBL/GenBank/DDBJ databases">
        <title>Complete genome sequence of Rhodoferax sp. Gr-4.</title>
        <authorList>
            <person name="Jin L."/>
        </authorList>
    </citation>
    <scope>NUCLEOTIDE SEQUENCE [LARGE SCALE GENOMIC DNA]</scope>
    <source>
        <strain evidence="4">Gr-4</strain>
    </source>
</reference>
<dbReference type="Proteomes" id="UP000317365">
    <property type="component" value="Chromosome"/>
</dbReference>
<feature type="domain" description="CHAT" evidence="2">
    <location>
        <begin position="667"/>
        <end position="993"/>
    </location>
</feature>
<feature type="chain" id="PRO_5021751700" evidence="1">
    <location>
        <begin position="35"/>
        <end position="996"/>
    </location>
</feature>
<keyword evidence="1" id="KW-0732">Signal</keyword>
<reference evidence="4" key="2">
    <citation type="journal article" date="2020" name="Int. J. Syst. Evol. Microbiol.">
        <title>Genomic insights into a novel species Rhodoferax aquaticus sp. nov., isolated from freshwater.</title>
        <authorList>
            <person name="Li T."/>
            <person name="Zhuo Y."/>
            <person name="Jin C.Z."/>
            <person name="Wu X."/>
            <person name="Ko S.R."/>
            <person name="Jin F.J."/>
            <person name="Ahn C.Y."/>
            <person name="Oh H.M."/>
            <person name="Lee H.G."/>
            <person name="Jin L."/>
        </authorList>
    </citation>
    <scope>NUCLEOTIDE SEQUENCE [LARGE SCALE GENOMIC DNA]</scope>
    <source>
        <strain evidence="4">Gr-4</strain>
    </source>
</reference>
<evidence type="ECO:0000259" key="2">
    <source>
        <dbReference type="Pfam" id="PF12770"/>
    </source>
</evidence>
<accession>A0A515EJC1</accession>
<sequence length="996" mass="107909">MARVTRMHICAPSTKALAFCFTLWLAAMGGHATAQDELGSALKQVSPEEASSLRALLAAPLPTDLADGALKSLLRSKQVAGEKLGDSQALLALYRSWEKLMPATLPRNNFAIELMRAGEINEGLRTRTAEVNQTKPGPRQEHVRVNLVGDLKNSGRIEEAAHVLALANANIALLKKQKTLVSLDTVYLLRTESRALRLGSEIHSYYGRKDAALRLAITAVEVGRNGFASAKAETRLPQDELQKEVRYAAGDLASALSQLTIAWQDAGRYGDADRSLRQQLELAKTVALEPRYFNEIYVRAASLRFDQHEFVSAERYYLQADQLAQTQGLVASSPTRVNLARMRIATLLGQHRWSDALDRLASLDAAAQNDAPAAKRFQMPLERGYTYLGSHTHLDEAATLFEQVALEQGKRYPQGHFYVAQAKGLQGVALWKGGDPKQRPLALTLMQDAIRDYMQPDNFSYEAVGLRADIRALIFATALDATFASPTVNRMDLVGPADWVRGGAVQEAVADAALRSAAVEPALAELVRSAQDAKNTIEALRKILLDDALAPADVQSKMRIQVSDLEISNKQLQIQIQARFPDYARLVRPMPPGVNDLKAALAEDEALLMLLPTEQAVYVWALTRDGPGASARVVLPRTTLRKLVNDLRGTLDFATMGNVVLPFNSAAASTLYERLLRPVEAALTDKRHLVVAAGDALGQVPFGLLLTKPTKTLDANAPWLIKQAAITHVPSLSAWLAVKQLSKVASAPDALVAWGDPVFGTHAHALAAADPNARDVRLVDLDQDDAKESRQYADIPTLPETRDELLAIAKALQADPQRDLHLGNLATKASVLASSKAGELQKKKVIVFATHGLMAGDLPRLTQPALALAATAASAQYPLDALLTLDDVLTLKLNADWVVLSACNTASADGKGEEALSGLARGFLYAGSRSLLVTHWAVESESAKLLTTGTLTHYATQATARKAESLRQAMLSVMADKRYSHPAFWAPYALVGDGGR</sequence>
<evidence type="ECO:0000256" key="1">
    <source>
        <dbReference type="SAM" id="SignalP"/>
    </source>
</evidence>
<dbReference type="AlphaFoldDB" id="A0A515EJC1"/>
<organism evidence="3 4">
    <name type="scientific">Rhodoferax aquaticus</name>
    <dbReference type="NCBI Taxonomy" id="2527691"/>
    <lineage>
        <taxon>Bacteria</taxon>
        <taxon>Pseudomonadati</taxon>
        <taxon>Pseudomonadota</taxon>
        <taxon>Betaproteobacteria</taxon>
        <taxon>Burkholderiales</taxon>
        <taxon>Comamonadaceae</taxon>
        <taxon>Rhodoferax</taxon>
    </lineage>
</organism>
<keyword evidence="4" id="KW-1185">Reference proteome</keyword>
<evidence type="ECO:0000313" key="4">
    <source>
        <dbReference type="Proteomes" id="UP000317365"/>
    </source>
</evidence>
<proteinExistence type="predicted"/>
<dbReference type="InterPro" id="IPR024983">
    <property type="entry name" value="CHAT_dom"/>
</dbReference>
<name>A0A515EJC1_9BURK</name>
<dbReference type="Gene3D" id="1.25.40.10">
    <property type="entry name" value="Tetratricopeptide repeat domain"/>
    <property type="match status" value="1"/>
</dbReference>
<dbReference type="RefSeq" id="WP_142808215.1">
    <property type="nucleotide sequence ID" value="NZ_CP036282.1"/>
</dbReference>
<evidence type="ECO:0000313" key="3">
    <source>
        <dbReference type="EMBL" id="QDL52763.1"/>
    </source>
</evidence>
<feature type="signal peptide" evidence="1">
    <location>
        <begin position="1"/>
        <end position="34"/>
    </location>
</feature>
<protein>
    <submittedName>
        <fullName evidence="3">CHAT domain-containing protein</fullName>
    </submittedName>
</protein>